<gene>
    <name evidence="2" type="primary">epsJ_2</name>
    <name evidence="2" type="ORF">UC8_45340</name>
</gene>
<dbReference type="PANTHER" id="PTHR22916:SF3">
    <property type="entry name" value="UDP-GLCNAC:BETAGAL BETA-1,3-N-ACETYLGLUCOSAMINYLTRANSFERASE-LIKE PROTEIN 1"/>
    <property type="match status" value="1"/>
</dbReference>
<dbReference type="EC" id="2.4.-.-" evidence="2"/>
<evidence type="ECO:0000259" key="1">
    <source>
        <dbReference type="Pfam" id="PF00535"/>
    </source>
</evidence>
<dbReference type="InterPro" id="IPR001173">
    <property type="entry name" value="Glyco_trans_2-like"/>
</dbReference>
<name>A0A5B9QYM0_9BACT</name>
<dbReference type="OrthoDB" id="9784574at2"/>
<dbReference type="Pfam" id="PF00535">
    <property type="entry name" value="Glycos_transf_2"/>
    <property type="match status" value="1"/>
</dbReference>
<dbReference type="GO" id="GO:0016758">
    <property type="term" value="F:hexosyltransferase activity"/>
    <property type="evidence" value="ECO:0007669"/>
    <property type="project" value="UniProtKB-ARBA"/>
</dbReference>
<dbReference type="EMBL" id="CP042914">
    <property type="protein sequence ID" value="QEG42495.1"/>
    <property type="molecule type" value="Genomic_DNA"/>
</dbReference>
<evidence type="ECO:0000313" key="3">
    <source>
        <dbReference type="Proteomes" id="UP000325286"/>
    </source>
</evidence>
<dbReference type="Gene3D" id="3.90.550.10">
    <property type="entry name" value="Spore Coat Polysaccharide Biosynthesis Protein SpsA, Chain A"/>
    <property type="match status" value="1"/>
</dbReference>
<dbReference type="CDD" id="cd00761">
    <property type="entry name" value="Glyco_tranf_GTA_type"/>
    <property type="match status" value="1"/>
</dbReference>
<organism evidence="2 3">
    <name type="scientific">Roseimaritima ulvae</name>
    <dbReference type="NCBI Taxonomy" id="980254"/>
    <lineage>
        <taxon>Bacteria</taxon>
        <taxon>Pseudomonadati</taxon>
        <taxon>Planctomycetota</taxon>
        <taxon>Planctomycetia</taxon>
        <taxon>Pirellulales</taxon>
        <taxon>Pirellulaceae</taxon>
        <taxon>Roseimaritima</taxon>
    </lineage>
</organism>
<dbReference type="SUPFAM" id="SSF53448">
    <property type="entry name" value="Nucleotide-diphospho-sugar transferases"/>
    <property type="match status" value="1"/>
</dbReference>
<dbReference type="InterPro" id="IPR029044">
    <property type="entry name" value="Nucleotide-diphossugar_trans"/>
</dbReference>
<accession>A0A5B9QYM0</accession>
<evidence type="ECO:0000313" key="2">
    <source>
        <dbReference type="EMBL" id="QEG42495.1"/>
    </source>
</evidence>
<dbReference type="PANTHER" id="PTHR22916">
    <property type="entry name" value="GLYCOSYLTRANSFERASE"/>
    <property type="match status" value="1"/>
</dbReference>
<protein>
    <submittedName>
        <fullName evidence="2">Putative glycosyltransferase EpsJ</fullName>
        <ecNumber evidence="2">2.4.-.-</ecNumber>
    </submittedName>
</protein>
<dbReference type="AlphaFoldDB" id="A0A5B9QYM0"/>
<feature type="domain" description="Glycosyltransferase 2-like" evidence="1">
    <location>
        <begin position="5"/>
        <end position="109"/>
    </location>
</feature>
<reference evidence="2 3" key="1">
    <citation type="submission" date="2019-08" db="EMBL/GenBank/DDBJ databases">
        <title>Deep-cultivation of Planctomycetes and their phenomic and genomic characterization uncovers novel biology.</title>
        <authorList>
            <person name="Wiegand S."/>
            <person name="Jogler M."/>
            <person name="Boedeker C."/>
            <person name="Pinto D."/>
            <person name="Vollmers J."/>
            <person name="Rivas-Marin E."/>
            <person name="Kohn T."/>
            <person name="Peeters S.H."/>
            <person name="Heuer A."/>
            <person name="Rast P."/>
            <person name="Oberbeckmann S."/>
            <person name="Bunk B."/>
            <person name="Jeske O."/>
            <person name="Meyerdierks A."/>
            <person name="Storesund J.E."/>
            <person name="Kallscheuer N."/>
            <person name="Luecker S."/>
            <person name="Lage O.M."/>
            <person name="Pohl T."/>
            <person name="Merkel B.J."/>
            <person name="Hornburger P."/>
            <person name="Mueller R.-W."/>
            <person name="Bruemmer F."/>
            <person name="Labrenz M."/>
            <person name="Spormann A.M."/>
            <person name="Op den Camp H."/>
            <person name="Overmann J."/>
            <person name="Amann R."/>
            <person name="Jetten M.S.M."/>
            <person name="Mascher T."/>
            <person name="Medema M.H."/>
            <person name="Devos D.P."/>
            <person name="Kaster A.-K."/>
            <person name="Ovreas L."/>
            <person name="Rohde M."/>
            <person name="Galperin M.Y."/>
            <person name="Jogler C."/>
        </authorList>
    </citation>
    <scope>NUCLEOTIDE SEQUENCE [LARGE SCALE GENOMIC DNA]</scope>
    <source>
        <strain evidence="2 3">UC8</strain>
    </source>
</reference>
<dbReference type="KEGG" id="rul:UC8_45340"/>
<keyword evidence="3" id="KW-1185">Reference proteome</keyword>
<keyword evidence="2" id="KW-0328">Glycosyltransferase</keyword>
<keyword evidence="2" id="KW-0808">Transferase</keyword>
<proteinExistence type="predicted"/>
<dbReference type="Proteomes" id="UP000325286">
    <property type="component" value="Chromosome"/>
</dbReference>
<sequence length="315" mass="35835">MDQVSVIIPCFNASRFLRETLESVLAQTVPPFEVILIDDGSTDDSVQIAESFGHRLKIIRQANQGESVARNVGLDLARGQWIAFLDADDRWVPERLERLQSIYRSAKSDASIISNAFFRFGAAGVGDADMVRPTGLDSRTVVDHLAGGGYLPSATVVRAALTRDIRFPTHVQVNEDLWYFCELLNLSPCLYVAERLTGWRVSANQQSRASDYEFHAVQTRMMFVADHRESFTDHELKCLQQAFCQRLATAHDNAYWKRDLDTVRRVRQLYREQAEPLGMSDPDSFSRVLHPAIVYRLYDWFDAKFRPKKAARADG</sequence>